<dbReference type="Pfam" id="PF04093">
    <property type="entry name" value="MreD"/>
    <property type="match status" value="1"/>
</dbReference>
<dbReference type="EMBL" id="CAFBPX010000016">
    <property type="protein sequence ID" value="CAB5029405.1"/>
    <property type="molecule type" value="Genomic_DNA"/>
</dbReference>
<keyword evidence="4" id="KW-0133">Cell shape</keyword>
<gene>
    <name evidence="8" type="ORF">UFOPK3522_00784</name>
    <name evidence="9" type="ORF">UFOPK4175_00171</name>
</gene>
<dbReference type="EMBL" id="CAESAO010000054">
    <property type="protein sequence ID" value="CAB4343012.1"/>
    <property type="molecule type" value="Genomic_DNA"/>
</dbReference>
<feature type="transmembrane region" description="Helical" evidence="7">
    <location>
        <begin position="136"/>
        <end position="158"/>
    </location>
</feature>
<evidence type="ECO:0000256" key="3">
    <source>
        <dbReference type="ARBA" id="ARBA00022692"/>
    </source>
</evidence>
<evidence type="ECO:0000256" key="2">
    <source>
        <dbReference type="ARBA" id="ARBA00022475"/>
    </source>
</evidence>
<evidence type="ECO:0000313" key="8">
    <source>
        <dbReference type="EMBL" id="CAB4343012.1"/>
    </source>
</evidence>
<protein>
    <submittedName>
        <fullName evidence="8">Unannotated protein</fullName>
    </submittedName>
</protein>
<dbReference type="GO" id="GO:0005886">
    <property type="term" value="C:plasma membrane"/>
    <property type="evidence" value="ECO:0007669"/>
    <property type="project" value="UniProtKB-SubCell"/>
</dbReference>
<organism evidence="8">
    <name type="scientific">freshwater metagenome</name>
    <dbReference type="NCBI Taxonomy" id="449393"/>
    <lineage>
        <taxon>unclassified sequences</taxon>
        <taxon>metagenomes</taxon>
        <taxon>ecological metagenomes</taxon>
    </lineage>
</organism>
<feature type="transmembrane region" description="Helical" evidence="7">
    <location>
        <begin position="42"/>
        <end position="63"/>
    </location>
</feature>
<evidence type="ECO:0000256" key="7">
    <source>
        <dbReference type="SAM" id="Phobius"/>
    </source>
</evidence>
<evidence type="ECO:0000256" key="5">
    <source>
        <dbReference type="ARBA" id="ARBA00022989"/>
    </source>
</evidence>
<evidence type="ECO:0000256" key="4">
    <source>
        <dbReference type="ARBA" id="ARBA00022960"/>
    </source>
</evidence>
<keyword evidence="6 7" id="KW-0472">Membrane</keyword>
<feature type="transmembrane region" description="Helical" evidence="7">
    <location>
        <begin position="69"/>
        <end position="89"/>
    </location>
</feature>
<dbReference type="AlphaFoldDB" id="A0A6J5ZP33"/>
<sequence length="189" mass="19845">MTLNYRSLGWRLALICVVTVVFQVAAVSQVKILGVNADLVPLVAASVGLIVGSLPGAIFGFALGMLLDLALVETIGVASLILLAIGYAAGRLRELRDPQGAIVPLLVGAAATAAAQLGFSLLTFLLGQPVPLGWSLLWELLGTVALNAVIAIPVYLLVRRSLLAALPEDPRRRRRRAYTTGGLSPLSRS</sequence>
<evidence type="ECO:0000256" key="6">
    <source>
        <dbReference type="ARBA" id="ARBA00023136"/>
    </source>
</evidence>
<comment type="subcellular location">
    <subcellularLocation>
        <location evidence="1">Cell membrane</location>
        <topology evidence="1">Multi-pass membrane protein</topology>
    </subcellularLocation>
</comment>
<name>A0A6J5ZP33_9ZZZZ</name>
<evidence type="ECO:0000313" key="9">
    <source>
        <dbReference type="EMBL" id="CAB5029405.1"/>
    </source>
</evidence>
<keyword evidence="3 7" id="KW-0812">Transmembrane</keyword>
<reference evidence="8" key="1">
    <citation type="submission" date="2020-05" db="EMBL/GenBank/DDBJ databases">
        <authorList>
            <person name="Chiriac C."/>
            <person name="Salcher M."/>
            <person name="Ghai R."/>
            <person name="Kavagutti S V."/>
        </authorList>
    </citation>
    <scope>NUCLEOTIDE SEQUENCE</scope>
</reference>
<dbReference type="InterPro" id="IPR007227">
    <property type="entry name" value="Cell_shape_determining_MreD"/>
</dbReference>
<dbReference type="GO" id="GO:0008360">
    <property type="term" value="P:regulation of cell shape"/>
    <property type="evidence" value="ECO:0007669"/>
    <property type="project" value="UniProtKB-KW"/>
</dbReference>
<accession>A0A6J5ZP33</accession>
<feature type="transmembrane region" description="Helical" evidence="7">
    <location>
        <begin position="101"/>
        <end position="124"/>
    </location>
</feature>
<proteinExistence type="predicted"/>
<dbReference type="NCBIfam" id="TIGR03426">
    <property type="entry name" value="shape_MreD"/>
    <property type="match status" value="1"/>
</dbReference>
<keyword evidence="5 7" id="KW-1133">Transmembrane helix</keyword>
<keyword evidence="2" id="KW-1003">Cell membrane</keyword>
<feature type="transmembrane region" description="Helical" evidence="7">
    <location>
        <begin position="12"/>
        <end position="30"/>
    </location>
</feature>
<evidence type="ECO:0000256" key="1">
    <source>
        <dbReference type="ARBA" id="ARBA00004651"/>
    </source>
</evidence>